<sequence length="275" mass="31990">MDEVDEYDPSRNNCLPARMYLKRPDGSIIKEMTTSSRFKFKAVKIRRLRMAQFCRRSRLTDNLIIGVRLKSTQLGNHFFRTLSFHEPAPIKPIPVTLISAWKNEFQKPGSGDVKITVQGQTIFASSSILAKRSEYFQRMFNGSWLECNQSIANEQHMIEDDTISSDRRVDINNCPNIWNLYTIANKYLITDLEMEAKLKILEGMSINTAAESLFRNAWKWPDLKKRFLRYVVDNFSQIRNSHGYKNIVANRSKYPMFLELNSEILLAFVPETVES</sequence>
<dbReference type="Proteomes" id="UP000789702">
    <property type="component" value="Unassembled WGS sequence"/>
</dbReference>
<organism evidence="1 2">
    <name type="scientific">Dentiscutata heterogama</name>
    <dbReference type="NCBI Taxonomy" id="1316150"/>
    <lineage>
        <taxon>Eukaryota</taxon>
        <taxon>Fungi</taxon>
        <taxon>Fungi incertae sedis</taxon>
        <taxon>Mucoromycota</taxon>
        <taxon>Glomeromycotina</taxon>
        <taxon>Glomeromycetes</taxon>
        <taxon>Diversisporales</taxon>
        <taxon>Gigasporaceae</taxon>
        <taxon>Dentiscutata</taxon>
    </lineage>
</organism>
<evidence type="ECO:0000313" key="2">
    <source>
        <dbReference type="Proteomes" id="UP000789702"/>
    </source>
</evidence>
<reference evidence="1" key="1">
    <citation type="submission" date="2021-06" db="EMBL/GenBank/DDBJ databases">
        <authorList>
            <person name="Kallberg Y."/>
            <person name="Tangrot J."/>
            <person name="Rosling A."/>
        </authorList>
    </citation>
    <scope>NUCLEOTIDE SEQUENCE</scope>
    <source>
        <strain evidence="1">IL203A</strain>
    </source>
</reference>
<dbReference type="EMBL" id="CAJVPU010005000">
    <property type="protein sequence ID" value="CAG8541085.1"/>
    <property type="molecule type" value="Genomic_DNA"/>
</dbReference>
<evidence type="ECO:0000313" key="1">
    <source>
        <dbReference type="EMBL" id="CAG8541085.1"/>
    </source>
</evidence>
<gene>
    <name evidence="1" type="ORF">DHETER_LOCUS4806</name>
</gene>
<keyword evidence="2" id="KW-1185">Reference proteome</keyword>
<protein>
    <submittedName>
        <fullName evidence="1">9992_t:CDS:1</fullName>
    </submittedName>
</protein>
<proteinExistence type="predicted"/>
<comment type="caution">
    <text evidence="1">The sequence shown here is derived from an EMBL/GenBank/DDBJ whole genome shotgun (WGS) entry which is preliminary data.</text>
</comment>
<accession>A0ACA9LND4</accession>
<name>A0ACA9LND4_9GLOM</name>